<evidence type="ECO:0000313" key="7">
    <source>
        <dbReference type="EMBL" id="ASM72930.1"/>
    </source>
</evidence>
<keyword evidence="4 6" id="KW-1133">Transmembrane helix</keyword>
<reference evidence="7 8" key="1">
    <citation type="submission" date="2017-07" db="EMBL/GenBank/DDBJ databases">
        <title>Genome Sequence of Sulfitobacter pseudonitzschiae Strain SMR1 Isolated from a culture of the Diatom Skeletonema marinoi.</title>
        <authorList>
            <person name="Topel M."/>
            <person name="Pinder M.I.M."/>
            <person name="Johansson O.N."/>
            <person name="Kourtchenko O."/>
            <person name="Godhe A."/>
            <person name="Clarke A.K."/>
        </authorList>
    </citation>
    <scope>NUCLEOTIDE SEQUENCE [LARGE SCALE GENOMIC DNA]</scope>
    <source>
        <strain evidence="7 8">SMR1</strain>
    </source>
</reference>
<proteinExistence type="inferred from homology"/>
<sequence>MGFVEKIYTSVIGVLDGVAEQQFGQVAAQLGSTGQILATIAVILMLINLGSQTVPMTQETVLVTSLKMVLIAGFLQNWSQFNSLANAVFDLFDGVSAALVNSVVSGTGDALSGPRSFAASFDDILARVADYANVTAGRLNILGSVINGIVWLLMAVFSAVVALLMVGSRIVITLLIGLAPLAILCTMFSWSKGYFERWLSAVVAFSFYPVVIAAVFATVIGLLGAVIDLVGDPVAITSIGQVTPVLGVLCLSTLLAAMVPMIVTAITGNIGLQDMVTAGLGRASSRLAGAAGGKAYQQTKKAASTVTGNAAAYTRNPITNTREQVTSRAAQINRAAERVQRLRRK</sequence>
<comment type="subcellular location">
    <subcellularLocation>
        <location evidence="1">Membrane</location>
        <topology evidence="1">Multi-pass membrane protein</topology>
    </subcellularLocation>
</comment>
<keyword evidence="3 6" id="KW-0812">Transmembrane</keyword>
<feature type="transmembrane region" description="Helical" evidence="6">
    <location>
        <begin position="26"/>
        <end position="47"/>
    </location>
</feature>
<evidence type="ECO:0000256" key="5">
    <source>
        <dbReference type="ARBA" id="ARBA00023136"/>
    </source>
</evidence>
<dbReference type="Pfam" id="PF04610">
    <property type="entry name" value="TrbL"/>
    <property type="match status" value="1"/>
</dbReference>
<gene>
    <name evidence="7" type="ORF">SULPSESMR1_02129</name>
</gene>
<dbReference type="KEGG" id="spse:SULPSESMR1_02129"/>
<comment type="similarity">
    <text evidence="2">Belongs to the TrbL/VirB6 family.</text>
</comment>
<evidence type="ECO:0000256" key="4">
    <source>
        <dbReference type="ARBA" id="ARBA00022989"/>
    </source>
</evidence>
<dbReference type="GO" id="GO:0030255">
    <property type="term" value="P:protein secretion by the type IV secretion system"/>
    <property type="evidence" value="ECO:0007669"/>
    <property type="project" value="InterPro"/>
</dbReference>
<evidence type="ECO:0000256" key="3">
    <source>
        <dbReference type="ARBA" id="ARBA00022692"/>
    </source>
</evidence>
<protein>
    <submittedName>
        <fullName evidence="7">TrbL/VirB6 plasmid conjugal transfer protein</fullName>
    </submittedName>
</protein>
<organism evidence="7 8">
    <name type="scientific">Pseudosulfitobacter pseudonitzschiae</name>
    <dbReference type="NCBI Taxonomy" id="1402135"/>
    <lineage>
        <taxon>Bacteria</taxon>
        <taxon>Pseudomonadati</taxon>
        <taxon>Pseudomonadota</taxon>
        <taxon>Alphaproteobacteria</taxon>
        <taxon>Rhodobacterales</taxon>
        <taxon>Roseobacteraceae</taxon>
        <taxon>Pseudosulfitobacter</taxon>
    </lineage>
</organism>
<dbReference type="AlphaFoldDB" id="A0A221K211"/>
<accession>A0A221K211</accession>
<dbReference type="Proteomes" id="UP000199754">
    <property type="component" value="Chromosome"/>
</dbReference>
<dbReference type="EMBL" id="CP022415">
    <property type="protein sequence ID" value="ASM72930.1"/>
    <property type="molecule type" value="Genomic_DNA"/>
</dbReference>
<feature type="transmembrane region" description="Helical" evidence="6">
    <location>
        <begin position="246"/>
        <end position="272"/>
    </location>
</feature>
<evidence type="ECO:0000256" key="6">
    <source>
        <dbReference type="SAM" id="Phobius"/>
    </source>
</evidence>
<dbReference type="GO" id="GO:0016020">
    <property type="term" value="C:membrane"/>
    <property type="evidence" value="ECO:0007669"/>
    <property type="project" value="UniProtKB-SubCell"/>
</dbReference>
<feature type="transmembrane region" description="Helical" evidence="6">
    <location>
        <begin position="141"/>
        <end position="164"/>
    </location>
</feature>
<dbReference type="InterPro" id="IPR007688">
    <property type="entry name" value="Conjugal_tfr_TrbL/VirB6"/>
</dbReference>
<feature type="transmembrane region" description="Helical" evidence="6">
    <location>
        <begin position="170"/>
        <end position="190"/>
    </location>
</feature>
<evidence type="ECO:0000313" key="8">
    <source>
        <dbReference type="Proteomes" id="UP000199754"/>
    </source>
</evidence>
<evidence type="ECO:0000256" key="1">
    <source>
        <dbReference type="ARBA" id="ARBA00004141"/>
    </source>
</evidence>
<keyword evidence="5 6" id="KW-0472">Membrane</keyword>
<feature type="transmembrane region" description="Helical" evidence="6">
    <location>
        <begin position="202"/>
        <end position="226"/>
    </location>
</feature>
<evidence type="ECO:0000256" key="2">
    <source>
        <dbReference type="ARBA" id="ARBA00007802"/>
    </source>
</evidence>
<name>A0A221K211_9RHOB</name>
<dbReference type="RefSeq" id="WP_157729004.1">
    <property type="nucleotide sequence ID" value="NZ_CP022415.1"/>
</dbReference>
<dbReference type="OrthoDB" id="7819992at2"/>
<keyword evidence="8" id="KW-1185">Reference proteome</keyword>